<comment type="caution">
    <text evidence="1">The sequence shown here is derived from an EMBL/GenBank/DDBJ whole genome shotgun (WGS) entry which is preliminary data.</text>
</comment>
<organism evidence="1 2">
    <name type="scientific">Pristionchus entomophagus</name>
    <dbReference type="NCBI Taxonomy" id="358040"/>
    <lineage>
        <taxon>Eukaryota</taxon>
        <taxon>Metazoa</taxon>
        <taxon>Ecdysozoa</taxon>
        <taxon>Nematoda</taxon>
        <taxon>Chromadorea</taxon>
        <taxon>Rhabditida</taxon>
        <taxon>Rhabditina</taxon>
        <taxon>Diplogasteromorpha</taxon>
        <taxon>Diplogasteroidea</taxon>
        <taxon>Neodiplogasteridae</taxon>
        <taxon>Pristionchus</taxon>
    </lineage>
</organism>
<dbReference type="Proteomes" id="UP001432027">
    <property type="component" value="Unassembled WGS sequence"/>
</dbReference>
<protein>
    <recommendedName>
        <fullName evidence="3">C2H2-type domain-containing protein</fullName>
    </recommendedName>
</protein>
<evidence type="ECO:0000313" key="1">
    <source>
        <dbReference type="EMBL" id="GMS88122.1"/>
    </source>
</evidence>
<dbReference type="AlphaFoldDB" id="A0AAV5SXU7"/>
<evidence type="ECO:0008006" key="3">
    <source>
        <dbReference type="Google" id="ProtNLM"/>
    </source>
</evidence>
<sequence length="118" mass="13677">RYSHLNAPADTLHPTLGFVDQLTMKNGDAVCDYRGRHRLESCQIVSKMIPRLKQDSMDRKMMGELHAHIGDKQTRCYECHTVTGTREEYYKHLRTHANLDNSNAMDLITLVVNVYQKE</sequence>
<accession>A0AAV5SXU7</accession>
<feature type="non-terminal residue" evidence="1">
    <location>
        <position position="1"/>
    </location>
</feature>
<proteinExistence type="predicted"/>
<dbReference type="EMBL" id="BTSX01000003">
    <property type="protein sequence ID" value="GMS88122.1"/>
    <property type="molecule type" value="Genomic_DNA"/>
</dbReference>
<keyword evidence="2" id="KW-1185">Reference proteome</keyword>
<name>A0AAV5SXU7_9BILA</name>
<gene>
    <name evidence="1" type="ORF">PENTCL1PPCAC_10297</name>
</gene>
<evidence type="ECO:0000313" key="2">
    <source>
        <dbReference type="Proteomes" id="UP001432027"/>
    </source>
</evidence>
<reference evidence="1" key="1">
    <citation type="submission" date="2023-10" db="EMBL/GenBank/DDBJ databases">
        <title>Genome assembly of Pristionchus species.</title>
        <authorList>
            <person name="Yoshida K."/>
            <person name="Sommer R.J."/>
        </authorList>
    </citation>
    <scope>NUCLEOTIDE SEQUENCE</scope>
    <source>
        <strain evidence="1">RS0144</strain>
    </source>
</reference>